<evidence type="ECO:0000313" key="1">
    <source>
        <dbReference type="EMBL" id="BBY96211.1"/>
    </source>
</evidence>
<dbReference type="EMBL" id="AP022601">
    <property type="protein sequence ID" value="BBY96211.1"/>
    <property type="molecule type" value="Genomic_DNA"/>
</dbReference>
<gene>
    <name evidence="1" type="ORF">MGALJ_58800</name>
</gene>
<proteinExistence type="predicted"/>
<sequence>MPADFEVTNLAARSLKSINSLRRNSINSFVLYVNSSGPAVLGRLEYRLRSARSNWGEPLNGQTGRLDLCRQIFAELPPAAIVETGTFIGNTTKFFADFGVPVYTAEKKPRYHAFAEERFRSARDRVHVVLADSRALLRQLAADPSFPKDGVFFYLDAHWYSDLPLAEEIEMIFGSWQRSVIMIDDFAVPGDSYSYDDYGPGAVLNDEYLDTLGRSDILRFYPSLPASQETGAKRGCVVLCGDPDIGLRLGKLPSLRSGTTPAGGLA</sequence>
<reference evidence="1 2" key="1">
    <citation type="journal article" date="2019" name="Emerg. Microbes Infect.">
        <title>Comprehensive subspecies identification of 175 nontuberculous mycobacteria species based on 7547 genomic profiles.</title>
        <authorList>
            <person name="Matsumoto Y."/>
            <person name="Kinjo T."/>
            <person name="Motooka D."/>
            <person name="Nabeya D."/>
            <person name="Jung N."/>
            <person name="Uechi K."/>
            <person name="Horii T."/>
            <person name="Iida T."/>
            <person name="Fujita J."/>
            <person name="Nakamura S."/>
        </authorList>
    </citation>
    <scope>NUCLEOTIDE SEQUENCE [LARGE SCALE GENOMIC DNA]</scope>
    <source>
        <strain evidence="1 2">JCM 6399</strain>
    </source>
</reference>
<name>A0A9W4B8T4_9MYCO</name>
<dbReference type="KEGG" id="mgau:MGALJ_58800"/>
<dbReference type="SUPFAM" id="SSF53335">
    <property type="entry name" value="S-adenosyl-L-methionine-dependent methyltransferases"/>
    <property type="match status" value="1"/>
</dbReference>
<dbReference type="RefSeq" id="WP_163736443.1">
    <property type="nucleotide sequence ID" value="NZ_AP022601.1"/>
</dbReference>
<accession>A0A9W4B8T4</accession>
<organism evidence="1 2">
    <name type="scientific">Mycobacterium gallinarum</name>
    <dbReference type="NCBI Taxonomy" id="39689"/>
    <lineage>
        <taxon>Bacteria</taxon>
        <taxon>Bacillati</taxon>
        <taxon>Actinomycetota</taxon>
        <taxon>Actinomycetes</taxon>
        <taxon>Mycobacteriales</taxon>
        <taxon>Mycobacteriaceae</taxon>
        <taxon>Mycobacterium</taxon>
    </lineage>
</organism>
<evidence type="ECO:0000313" key="2">
    <source>
        <dbReference type="Proteomes" id="UP000465785"/>
    </source>
</evidence>
<protein>
    <submittedName>
        <fullName evidence="1">Uncharacterized protein</fullName>
    </submittedName>
</protein>
<dbReference type="AlphaFoldDB" id="A0A9W4B8T4"/>
<dbReference type="Proteomes" id="UP000465785">
    <property type="component" value="Chromosome"/>
</dbReference>
<keyword evidence="2" id="KW-1185">Reference proteome</keyword>
<dbReference type="Gene3D" id="3.40.50.150">
    <property type="entry name" value="Vaccinia Virus protein VP39"/>
    <property type="match status" value="1"/>
</dbReference>
<dbReference type="InterPro" id="IPR029063">
    <property type="entry name" value="SAM-dependent_MTases_sf"/>
</dbReference>